<evidence type="ECO:0000256" key="6">
    <source>
        <dbReference type="ARBA" id="ARBA00023136"/>
    </source>
</evidence>
<dbReference type="EMBL" id="QWVT01000049">
    <property type="protein sequence ID" value="RID81745.1"/>
    <property type="molecule type" value="Genomic_DNA"/>
</dbReference>
<dbReference type="PANTHER" id="PTHR37316">
    <property type="entry name" value="TEICHOIC ACID GLYCEROL-PHOSPHATE PRIMASE"/>
    <property type="match status" value="1"/>
</dbReference>
<keyword evidence="5" id="KW-0777">Teichoic acid biosynthesis</keyword>
<accession>A0A398AVY0</accession>
<organism evidence="7 8">
    <name type="scientific">Mesobacillus zeae</name>
    <dbReference type="NCBI Taxonomy" id="1917180"/>
    <lineage>
        <taxon>Bacteria</taxon>
        <taxon>Bacillati</taxon>
        <taxon>Bacillota</taxon>
        <taxon>Bacilli</taxon>
        <taxon>Bacillales</taxon>
        <taxon>Bacillaceae</taxon>
        <taxon>Mesobacillus</taxon>
    </lineage>
</organism>
<comment type="caution">
    <text evidence="7">The sequence shown here is derived from an EMBL/GenBank/DDBJ whole genome shotgun (WGS) entry which is preliminary data.</text>
</comment>
<comment type="similarity">
    <text evidence="2">Belongs to the CDP-glycerol glycerophosphotransferase family.</text>
</comment>
<dbReference type="GO" id="GO:0019350">
    <property type="term" value="P:teichoic acid biosynthetic process"/>
    <property type="evidence" value="ECO:0007669"/>
    <property type="project" value="UniProtKB-KW"/>
</dbReference>
<evidence type="ECO:0000313" key="7">
    <source>
        <dbReference type="EMBL" id="RID81745.1"/>
    </source>
</evidence>
<sequence>MFQCLLPFKWHGENQKREKGEKMKILSKLKKLTIIQETYKLLFTLVGLLPADRKLVMFESYLGKQYSCNPRAIYEYMRVNKPEYKLYWSIDSRYTETFKELDIPYIKRFSIKWLFCMARAGYWVTNSRMPLWIPKPKHTVYLQTWHGTPLKRLAQDMKEVHMPGTNTEAYKEEFYRESRNWDFLISPNAYSTEIFRRAFQYDKQILETGYPRNDMLLSPEKERLAQEIKRKLKLPMHKKVVLYAPTWRDNQYYEKGRYKFDVQLDLKEMQRELGEDYVILLRMHYLVAENLDLKPFHGFAYDCSNYVDIRDLYLISDLLITDYSSVFFDFANLWRPILFYVYDIEIYRGELRGFYFDLEKNAPGPLVTTTVEIIDYIKTLDLDTHNNQDYQKFHDHFCHFETGESTRKVVGSVFN</sequence>
<dbReference type="Pfam" id="PF04464">
    <property type="entry name" value="Glyphos_transf"/>
    <property type="match status" value="1"/>
</dbReference>
<dbReference type="GO" id="GO:0005886">
    <property type="term" value="C:plasma membrane"/>
    <property type="evidence" value="ECO:0007669"/>
    <property type="project" value="UniProtKB-SubCell"/>
</dbReference>
<gene>
    <name evidence="7" type="ORF">D1970_21080</name>
</gene>
<evidence type="ECO:0000313" key="8">
    <source>
        <dbReference type="Proteomes" id="UP000265816"/>
    </source>
</evidence>
<keyword evidence="8" id="KW-1185">Reference proteome</keyword>
<dbReference type="Gene3D" id="3.40.50.11820">
    <property type="match status" value="1"/>
</dbReference>
<dbReference type="InterPro" id="IPR043148">
    <property type="entry name" value="TagF_C"/>
</dbReference>
<protein>
    <submittedName>
        <fullName evidence="7">CDP-glycerol glycerophosphotransferase family protein</fullName>
    </submittedName>
</protein>
<name>A0A398AVY0_9BACI</name>
<comment type="subcellular location">
    <subcellularLocation>
        <location evidence="1">Cell membrane</location>
        <topology evidence="1">Peripheral membrane protein</topology>
    </subcellularLocation>
</comment>
<dbReference type="GO" id="GO:0047355">
    <property type="term" value="F:CDP-glycerol glycerophosphotransferase activity"/>
    <property type="evidence" value="ECO:0007669"/>
    <property type="project" value="InterPro"/>
</dbReference>
<dbReference type="SUPFAM" id="SSF53756">
    <property type="entry name" value="UDP-Glycosyltransferase/glycogen phosphorylase"/>
    <property type="match status" value="1"/>
</dbReference>
<dbReference type="Proteomes" id="UP000265816">
    <property type="component" value="Unassembled WGS sequence"/>
</dbReference>
<reference evidence="7 8" key="1">
    <citation type="submission" date="2018-08" db="EMBL/GenBank/DDBJ databases">
        <title>Bacillus jemisoniae sp. nov., Bacillus chryseoplanitiae sp. nov., Bacillus resnikiae sp. nov., and Bacillus frankliniae sp. nov., isolated from Viking spacecraft and associated surfaces.</title>
        <authorList>
            <person name="Seuylemezian A."/>
            <person name="Vaishampayan P."/>
        </authorList>
    </citation>
    <scope>NUCLEOTIDE SEQUENCE [LARGE SCALE GENOMIC DNA]</scope>
    <source>
        <strain evidence="7 8">JJ-247</strain>
    </source>
</reference>
<dbReference type="PANTHER" id="PTHR37316:SF3">
    <property type="entry name" value="TEICHOIC ACID GLYCEROL-PHOSPHATE TRANSFERASE"/>
    <property type="match status" value="1"/>
</dbReference>
<evidence type="ECO:0000256" key="5">
    <source>
        <dbReference type="ARBA" id="ARBA00022944"/>
    </source>
</evidence>
<keyword evidence="3" id="KW-1003">Cell membrane</keyword>
<keyword evidence="4 7" id="KW-0808">Transferase</keyword>
<evidence type="ECO:0000256" key="2">
    <source>
        <dbReference type="ARBA" id="ARBA00010488"/>
    </source>
</evidence>
<dbReference type="AlphaFoldDB" id="A0A398AVY0"/>
<keyword evidence="6" id="KW-0472">Membrane</keyword>
<proteinExistence type="inferred from homology"/>
<dbReference type="Gene3D" id="3.40.50.12580">
    <property type="match status" value="1"/>
</dbReference>
<evidence type="ECO:0000256" key="3">
    <source>
        <dbReference type="ARBA" id="ARBA00022475"/>
    </source>
</evidence>
<dbReference type="InterPro" id="IPR051612">
    <property type="entry name" value="Teichoic_Acid_Biosynth"/>
</dbReference>
<dbReference type="OrthoDB" id="9811865at2"/>
<evidence type="ECO:0000256" key="4">
    <source>
        <dbReference type="ARBA" id="ARBA00022679"/>
    </source>
</evidence>
<dbReference type="InterPro" id="IPR043149">
    <property type="entry name" value="TagF_N"/>
</dbReference>
<dbReference type="InterPro" id="IPR007554">
    <property type="entry name" value="Glycerophosphate_synth"/>
</dbReference>
<evidence type="ECO:0000256" key="1">
    <source>
        <dbReference type="ARBA" id="ARBA00004202"/>
    </source>
</evidence>